<dbReference type="Proteomes" id="UP001056120">
    <property type="component" value="Linkage Group LG01"/>
</dbReference>
<evidence type="ECO:0000313" key="2">
    <source>
        <dbReference type="Proteomes" id="UP001056120"/>
    </source>
</evidence>
<accession>A0ACB9K563</accession>
<proteinExistence type="predicted"/>
<organism evidence="1 2">
    <name type="scientific">Smallanthus sonchifolius</name>
    <dbReference type="NCBI Taxonomy" id="185202"/>
    <lineage>
        <taxon>Eukaryota</taxon>
        <taxon>Viridiplantae</taxon>
        <taxon>Streptophyta</taxon>
        <taxon>Embryophyta</taxon>
        <taxon>Tracheophyta</taxon>
        <taxon>Spermatophyta</taxon>
        <taxon>Magnoliopsida</taxon>
        <taxon>eudicotyledons</taxon>
        <taxon>Gunneridae</taxon>
        <taxon>Pentapetalae</taxon>
        <taxon>asterids</taxon>
        <taxon>campanulids</taxon>
        <taxon>Asterales</taxon>
        <taxon>Asteraceae</taxon>
        <taxon>Asteroideae</taxon>
        <taxon>Heliantheae alliance</taxon>
        <taxon>Millerieae</taxon>
        <taxon>Smallanthus</taxon>
    </lineage>
</organism>
<reference evidence="1 2" key="2">
    <citation type="journal article" date="2022" name="Mol. Ecol. Resour.">
        <title>The genomes of chicory, endive, great burdock and yacon provide insights into Asteraceae paleo-polyploidization history and plant inulin production.</title>
        <authorList>
            <person name="Fan W."/>
            <person name="Wang S."/>
            <person name="Wang H."/>
            <person name="Wang A."/>
            <person name="Jiang F."/>
            <person name="Liu H."/>
            <person name="Zhao H."/>
            <person name="Xu D."/>
            <person name="Zhang Y."/>
        </authorList>
    </citation>
    <scope>NUCLEOTIDE SEQUENCE [LARGE SCALE GENOMIC DNA]</scope>
    <source>
        <strain evidence="2">cv. Yunnan</strain>
        <tissue evidence="1">Leaves</tissue>
    </source>
</reference>
<evidence type="ECO:0000313" key="1">
    <source>
        <dbReference type="EMBL" id="KAI3827402.1"/>
    </source>
</evidence>
<gene>
    <name evidence="1" type="ORF">L1987_01475</name>
</gene>
<protein>
    <submittedName>
        <fullName evidence="1">Uncharacterized protein</fullName>
    </submittedName>
</protein>
<reference evidence="2" key="1">
    <citation type="journal article" date="2022" name="Mol. Ecol. Resour.">
        <title>The genomes of chicory, endive, great burdock and yacon provide insights into Asteraceae palaeo-polyploidization history and plant inulin production.</title>
        <authorList>
            <person name="Fan W."/>
            <person name="Wang S."/>
            <person name="Wang H."/>
            <person name="Wang A."/>
            <person name="Jiang F."/>
            <person name="Liu H."/>
            <person name="Zhao H."/>
            <person name="Xu D."/>
            <person name="Zhang Y."/>
        </authorList>
    </citation>
    <scope>NUCLEOTIDE SEQUENCE [LARGE SCALE GENOMIC DNA]</scope>
    <source>
        <strain evidence="2">cv. Yunnan</strain>
    </source>
</reference>
<sequence>MASNASSSSTSHPKTIRYDVFLSFRGDDTRDAFTDHLYQALLRAGLRTFRDNDEIGRGQELKPELETAIIESKASIVILSENYANSRWCLDELWLILEQRRKCNHFVLPVFYLVDQSDVRNQRRSFAIEGSKWKVDDVMRWKAALAKVANLTGMVLSGSETNFIKEVVDIVLCKLDLKQLSTPAHLIGMENRLEVINSWLKNEQSNAIAICGMGGSGKTTAAQCIYNLNKQYFESSCFVEEIGKRYKHGLLELQKQLLRDLLGGKEMMITSVSEGTHKIEEVLRMKRVLIILDDQDELSTLLGANAFPTQSKIIITRLLDISAWFGSISWRCCEHKLTFLNDLESLELLSWHAFGSKIPMEGFEELAVQLAQYCGGNPLALKVLGSSLFTSDEDPHKRSSMIEIWRERMNSLSSLKGDLDCKIQDVLRKSFDSLQLNGHKELFLDIASFFVGESIDTVTILRDDLNAKFGITTLINRCLLTVSTDTNQLMMHQLLQDMGRKIICEESKHPSKRSRVSNDDESYRLLRKGDGSDTIEGLALDMLKVEQGIRTEALAFKTSSIAKMDKLKLLNLRYVKLTGPYNNFPELRWLCWHGSPLKTIPSGLLLSSLVAMDLSYGRMEKFEVPKVLGSLKILNLEGRVDWIKAFEDHKVDLVVDGITAGRCSPIQVLYEYETSGWLNWLFGDNLHHTVSQGWRKSLQLDTHYSSMGCYKSDLAIEIVMLVELDNVESTRMYSMLKHIKGISCFTVHSDTRRLIVTGNFDPGAVVKEVWKMKNTAEILSIRQIEVPLNIYVPEFHYS</sequence>
<comment type="caution">
    <text evidence="1">The sequence shown here is derived from an EMBL/GenBank/DDBJ whole genome shotgun (WGS) entry which is preliminary data.</text>
</comment>
<name>A0ACB9K563_9ASTR</name>
<dbReference type="EMBL" id="CM042018">
    <property type="protein sequence ID" value="KAI3827402.1"/>
    <property type="molecule type" value="Genomic_DNA"/>
</dbReference>
<keyword evidence="2" id="KW-1185">Reference proteome</keyword>